<proteinExistence type="predicted"/>
<protein>
    <submittedName>
        <fullName evidence="1">Uncharacterized protein</fullName>
    </submittedName>
</protein>
<evidence type="ECO:0000313" key="1">
    <source>
        <dbReference type="EMBL" id="SVB07205.1"/>
    </source>
</evidence>
<organism evidence="1">
    <name type="scientific">marine metagenome</name>
    <dbReference type="NCBI Taxonomy" id="408172"/>
    <lineage>
        <taxon>unclassified sequences</taxon>
        <taxon>metagenomes</taxon>
        <taxon>ecological metagenomes</taxon>
    </lineage>
</organism>
<reference evidence="1" key="1">
    <citation type="submission" date="2018-05" db="EMBL/GenBank/DDBJ databases">
        <authorList>
            <person name="Lanie J.A."/>
            <person name="Ng W.-L."/>
            <person name="Kazmierczak K.M."/>
            <person name="Andrzejewski T.M."/>
            <person name="Davidsen T.M."/>
            <person name="Wayne K.J."/>
            <person name="Tettelin H."/>
            <person name="Glass J.I."/>
            <person name="Rusch D."/>
            <person name="Podicherti R."/>
            <person name="Tsui H.-C.T."/>
            <person name="Winkler M.E."/>
        </authorList>
    </citation>
    <scope>NUCLEOTIDE SEQUENCE</scope>
</reference>
<dbReference type="AlphaFoldDB" id="A0A382B0A2"/>
<gene>
    <name evidence="1" type="ORF">METZ01_LOCUS160059</name>
</gene>
<feature type="non-terminal residue" evidence="1">
    <location>
        <position position="1"/>
    </location>
</feature>
<name>A0A382B0A2_9ZZZZ</name>
<accession>A0A382B0A2</accession>
<dbReference type="EMBL" id="UINC01027634">
    <property type="protein sequence ID" value="SVB07205.1"/>
    <property type="molecule type" value="Genomic_DNA"/>
</dbReference>
<sequence length="61" mass="6857">HSLERELSGADVLLLTDSQWLTSLDKEWKRGLELVLDRMRGRGKRVELTEKSSTSVSSQGA</sequence>